<evidence type="ECO:0000313" key="1">
    <source>
        <dbReference type="EMBL" id="CDX01385.1"/>
    </source>
</evidence>
<reference evidence="1" key="1">
    <citation type="submission" date="2014-07" db="EMBL/GenBank/DDBJ databases">
        <authorList>
            <person name="Hornung V.Bastian."/>
        </authorList>
    </citation>
    <scope>NUCLEOTIDE SEQUENCE</scope>
    <source>
        <strain evidence="1">PCE-S</strain>
    </source>
</reference>
<dbReference type="InterPro" id="IPR025466">
    <property type="entry name" value="DUF4317"/>
</dbReference>
<name>A0A098AZ38_DESHA</name>
<accession>A0A098AZ38</accession>
<dbReference type="PATRIC" id="fig|49338.4.peg.1613"/>
<organism evidence="1">
    <name type="scientific">Desulfitobacterium hafniense</name>
    <name type="common">Desulfitobacterium frappieri</name>
    <dbReference type="NCBI Taxonomy" id="49338"/>
    <lineage>
        <taxon>Bacteria</taxon>
        <taxon>Bacillati</taxon>
        <taxon>Bacillota</taxon>
        <taxon>Clostridia</taxon>
        <taxon>Eubacteriales</taxon>
        <taxon>Desulfitobacteriaceae</taxon>
        <taxon>Desulfitobacterium</taxon>
    </lineage>
</organism>
<protein>
    <submittedName>
        <fullName evidence="1">DUF4317 domain protein</fullName>
    </submittedName>
</protein>
<dbReference type="Pfam" id="PF14199">
    <property type="entry name" value="DUF4317"/>
    <property type="match status" value="1"/>
</dbReference>
<proteinExistence type="predicted"/>
<sequence>MNKNDVASIRKEFKVDNTKLKIAEVVSIYVKGDLKQVIGIEKEYFERMDAQKQDLYLKNFKKLLTGPLDAKVFELEFTDNKLGQNPNQRALIETLQPHHFAEGTEEIAHRIIENCHYEGDYMLTFLRGEVYKPSKRSSAGDDSGLDDVVFSFEFFMGSINPVMLPKTALKFDFEDRVFKADIPMDVTINLSAPLDGFMFPAWHDDAADVNKVVYYSSKANAPNPEFLSQVLGCDFQRTAQTEKEQFLEIVQEVAGKEIEAEKIADIYENLNTLITRNEEEENPEAASVGVKDMEKILQASGVGNTQGLETAFLKVTGTEKYEFKAANIAPNFKGKSLKIENNTVSISVNPQDLRYIKQVKRDGKRYLLIEIDETVNLEGFELSTETF</sequence>
<gene>
    <name evidence="1" type="ORF">DPCES_1498</name>
</gene>
<dbReference type="EMBL" id="LK996017">
    <property type="protein sequence ID" value="CDX01385.1"/>
    <property type="molecule type" value="Genomic_DNA"/>
</dbReference>
<dbReference type="RefSeq" id="WP_005816708.1">
    <property type="nucleotide sequence ID" value="NZ_CABKQQ010000060.1"/>
</dbReference>
<dbReference type="AlphaFoldDB" id="A0A098AZ38"/>